<comment type="caution">
    <text evidence="1">The sequence shown here is derived from an EMBL/GenBank/DDBJ whole genome shotgun (WGS) entry which is preliminary data.</text>
</comment>
<evidence type="ECO:0000313" key="2">
    <source>
        <dbReference type="Proteomes" id="UP001147700"/>
    </source>
</evidence>
<protein>
    <submittedName>
        <fullName evidence="1">HAD domain-containing protein</fullName>
    </submittedName>
</protein>
<dbReference type="RefSeq" id="WP_270006938.1">
    <property type="nucleotide sequence ID" value="NZ_JAPCID010000104.1"/>
</dbReference>
<gene>
    <name evidence="1" type="ORF">OJ962_34070</name>
</gene>
<keyword evidence="2" id="KW-1185">Reference proteome</keyword>
<dbReference type="Pfam" id="PF18143">
    <property type="entry name" value="HAD_SAK_2"/>
    <property type="match status" value="1"/>
</dbReference>
<proteinExistence type="predicted"/>
<accession>A0ABT4RVN7</accession>
<dbReference type="Proteomes" id="UP001147700">
    <property type="component" value="Unassembled WGS sequence"/>
</dbReference>
<sequence>MRPLLLLDVDGVVCPLGDAAPDQVPIASTHVSLSHHRLLPGWLAELAKVFELVWATTWEHDANELLAPLLGLPDLPVIQFAGTVVGPGETVKLPAIRRFVDDRAFAWVDDRLGVDATAWGAHRLAPTLLRDIDPASGLTRCDIDGLLAFATNPQR</sequence>
<name>A0ABT4RVN7_9ACTN</name>
<dbReference type="EMBL" id="JAPCID010000104">
    <property type="protein sequence ID" value="MDA0142562.1"/>
    <property type="molecule type" value="Genomic_DNA"/>
</dbReference>
<evidence type="ECO:0000313" key="1">
    <source>
        <dbReference type="EMBL" id="MDA0142562.1"/>
    </source>
</evidence>
<reference evidence="1" key="1">
    <citation type="submission" date="2022-10" db="EMBL/GenBank/DDBJ databases">
        <title>The WGS of Solirubrobacter sp. CPCC 204708.</title>
        <authorList>
            <person name="Jiang Z."/>
        </authorList>
    </citation>
    <scope>NUCLEOTIDE SEQUENCE</scope>
    <source>
        <strain evidence="1">CPCC 204708</strain>
    </source>
</reference>
<organism evidence="1 2">
    <name type="scientific">Solirubrobacter deserti</name>
    <dbReference type="NCBI Taxonomy" id="2282478"/>
    <lineage>
        <taxon>Bacteria</taxon>
        <taxon>Bacillati</taxon>
        <taxon>Actinomycetota</taxon>
        <taxon>Thermoleophilia</taxon>
        <taxon>Solirubrobacterales</taxon>
        <taxon>Solirubrobacteraceae</taxon>
        <taxon>Solirubrobacter</taxon>
    </lineage>
</organism>